<dbReference type="EMBL" id="JACCBG010000001">
    <property type="protein sequence ID" value="NYD42488.1"/>
    <property type="molecule type" value="Genomic_DNA"/>
</dbReference>
<dbReference type="AlphaFoldDB" id="A0A7Y9JBL1"/>
<dbReference type="InterPro" id="IPR003339">
    <property type="entry name" value="ABC/ECF_trnsptr_transmembrane"/>
</dbReference>
<evidence type="ECO:0000256" key="3">
    <source>
        <dbReference type="ARBA" id="ARBA00022989"/>
    </source>
</evidence>
<reference evidence="6 7" key="1">
    <citation type="submission" date="2020-07" db="EMBL/GenBank/DDBJ databases">
        <title>Sequencing the genomes of 1000 actinobacteria strains.</title>
        <authorList>
            <person name="Klenk H.-P."/>
        </authorList>
    </citation>
    <scope>NUCLEOTIDE SEQUENCE [LARGE SCALE GENOMIC DNA]</scope>
    <source>
        <strain evidence="6 7">DSM 21350</strain>
    </source>
</reference>
<comment type="caution">
    <text evidence="6">The sequence shown here is derived from an EMBL/GenBank/DDBJ whole genome shotgun (WGS) entry which is preliminary data.</text>
</comment>
<dbReference type="PANTHER" id="PTHR33514">
    <property type="entry name" value="PROTEIN ABCI12, CHLOROPLASTIC"/>
    <property type="match status" value="1"/>
</dbReference>
<dbReference type="GO" id="GO:0005886">
    <property type="term" value="C:plasma membrane"/>
    <property type="evidence" value="ECO:0007669"/>
    <property type="project" value="TreeGrafter"/>
</dbReference>
<dbReference type="RefSeq" id="WP_179664121.1">
    <property type="nucleotide sequence ID" value="NZ_JACCBG010000001.1"/>
</dbReference>
<sequence length="203" mass="21020">MTGTLLGAYRPGRTPLHRAPAGAKLLGFLVVGGVVVALRGPAGALALLAAAVATCAWARTGLRATLGALRGVLVMAVLLAAYQAWQHGWPLAVESVGDLLTLVLLATVLTTTTPVDEVLDAIAAGLRPLRRVGVDPEQVALAFSLMIRAIPTTLEIAGETRDAALARGLERDPRARLTPMVIRVVAHARATGDALHARGIGDD</sequence>
<evidence type="ECO:0000256" key="4">
    <source>
        <dbReference type="ARBA" id="ARBA00023136"/>
    </source>
</evidence>
<feature type="transmembrane region" description="Helical" evidence="5">
    <location>
        <begin position="67"/>
        <end position="85"/>
    </location>
</feature>
<evidence type="ECO:0000313" key="7">
    <source>
        <dbReference type="Proteomes" id="UP000535511"/>
    </source>
</evidence>
<protein>
    <submittedName>
        <fullName evidence="6">Biotin transport system permease protein</fullName>
    </submittedName>
</protein>
<name>A0A7Y9JBL1_9ACTN</name>
<dbReference type="CDD" id="cd16914">
    <property type="entry name" value="EcfT"/>
    <property type="match status" value="1"/>
</dbReference>
<keyword evidence="4 5" id="KW-0472">Membrane</keyword>
<keyword evidence="3 5" id="KW-1133">Transmembrane helix</keyword>
<evidence type="ECO:0000256" key="1">
    <source>
        <dbReference type="ARBA" id="ARBA00004141"/>
    </source>
</evidence>
<keyword evidence="2 5" id="KW-0812">Transmembrane</keyword>
<dbReference type="PANTHER" id="PTHR33514:SF13">
    <property type="entry name" value="PROTEIN ABCI12, CHLOROPLASTIC"/>
    <property type="match status" value="1"/>
</dbReference>
<organism evidence="6 7">
    <name type="scientific">Nocardioides panaciterrulae</name>
    <dbReference type="NCBI Taxonomy" id="661492"/>
    <lineage>
        <taxon>Bacteria</taxon>
        <taxon>Bacillati</taxon>
        <taxon>Actinomycetota</taxon>
        <taxon>Actinomycetes</taxon>
        <taxon>Propionibacteriales</taxon>
        <taxon>Nocardioidaceae</taxon>
        <taxon>Nocardioides</taxon>
    </lineage>
</organism>
<gene>
    <name evidence="6" type="ORF">BJZ21_002571</name>
</gene>
<keyword evidence="7" id="KW-1185">Reference proteome</keyword>
<proteinExistence type="predicted"/>
<evidence type="ECO:0000313" key="6">
    <source>
        <dbReference type="EMBL" id="NYD42488.1"/>
    </source>
</evidence>
<dbReference type="Pfam" id="PF02361">
    <property type="entry name" value="CbiQ"/>
    <property type="match status" value="1"/>
</dbReference>
<evidence type="ECO:0000256" key="5">
    <source>
        <dbReference type="SAM" id="Phobius"/>
    </source>
</evidence>
<comment type="subcellular location">
    <subcellularLocation>
        <location evidence="1">Membrane</location>
        <topology evidence="1">Multi-pass membrane protein</topology>
    </subcellularLocation>
</comment>
<dbReference type="Proteomes" id="UP000535511">
    <property type="component" value="Unassembled WGS sequence"/>
</dbReference>
<evidence type="ECO:0000256" key="2">
    <source>
        <dbReference type="ARBA" id="ARBA00022692"/>
    </source>
</evidence>
<accession>A0A7Y9JBL1</accession>